<keyword evidence="1 2" id="KW-0193">Cuticle</keyword>
<dbReference type="PROSITE" id="PS51155">
    <property type="entry name" value="CHIT_BIND_RR_2"/>
    <property type="match status" value="1"/>
</dbReference>
<dbReference type="InterPro" id="IPR031311">
    <property type="entry name" value="CHIT_BIND_RR_consensus"/>
</dbReference>
<dbReference type="OMA" id="XFESENG"/>
<dbReference type="EMBL" id="CH940647">
    <property type="protein sequence ID" value="EDW69506.1"/>
    <property type="molecule type" value="Genomic_DNA"/>
</dbReference>
<dbReference type="HOGENOM" id="CLU_065450_3_1_1"/>
<protein>
    <recommendedName>
        <fullName evidence="6">Pupal cuticle protein Edg-78E</fullName>
    </recommendedName>
</protein>
<dbReference type="InterPro" id="IPR050468">
    <property type="entry name" value="Cuticle_Struct_Prot"/>
</dbReference>
<feature type="signal peptide" evidence="3">
    <location>
        <begin position="1"/>
        <end position="18"/>
    </location>
</feature>
<dbReference type="PhylomeDB" id="B4LH16"/>
<dbReference type="OrthoDB" id="6343684at2759"/>
<keyword evidence="3" id="KW-0732">Signal</keyword>
<feature type="chain" id="PRO_5002816040" description="Pupal cuticle protein Edg-78E" evidence="3">
    <location>
        <begin position="19"/>
        <end position="119"/>
    </location>
</feature>
<dbReference type="PROSITE" id="PS00233">
    <property type="entry name" value="CHIT_BIND_RR_1"/>
    <property type="match status" value="1"/>
</dbReference>
<dbReference type="GO" id="GO:0062129">
    <property type="term" value="C:chitin-based extracellular matrix"/>
    <property type="evidence" value="ECO:0007669"/>
    <property type="project" value="TreeGrafter"/>
</dbReference>
<dbReference type="PANTHER" id="PTHR10380">
    <property type="entry name" value="CUTICLE PROTEIN"/>
    <property type="match status" value="1"/>
</dbReference>
<gene>
    <name evidence="4" type="primary">Dvir\GJ13281</name>
    <name evidence="4" type="ORF">Dvir_GJ13281</name>
</gene>
<dbReference type="Pfam" id="PF00379">
    <property type="entry name" value="Chitin_bind_4"/>
    <property type="match status" value="1"/>
</dbReference>
<dbReference type="GO" id="GO:0008010">
    <property type="term" value="F:structural constituent of chitin-based larval cuticle"/>
    <property type="evidence" value="ECO:0007669"/>
    <property type="project" value="TreeGrafter"/>
</dbReference>
<evidence type="ECO:0000256" key="3">
    <source>
        <dbReference type="SAM" id="SignalP"/>
    </source>
</evidence>
<dbReference type="PANTHER" id="PTHR10380:SF238">
    <property type="entry name" value="CUTICULAR PROTEIN 65EA-RELATED"/>
    <property type="match status" value="1"/>
</dbReference>
<dbReference type="InterPro" id="IPR000618">
    <property type="entry name" value="Insect_cuticle"/>
</dbReference>
<dbReference type="KEGG" id="dvi:6624554"/>
<sequence length="119" mass="12931">MFKLSLCLIATLLVCAQADNINRDAQILNEHNVPADPEGNFAYSYETSNGIQQQESGNANGAAGNYAFVSDDGQRYEVTYTADENGYHPSGAHLPTPPPIPEAIIRSLEYIRAHPPAQL</sequence>
<dbReference type="Proteomes" id="UP000008792">
    <property type="component" value="Unassembled WGS sequence"/>
</dbReference>
<evidence type="ECO:0000313" key="5">
    <source>
        <dbReference type="Proteomes" id="UP000008792"/>
    </source>
</evidence>
<evidence type="ECO:0000256" key="1">
    <source>
        <dbReference type="ARBA" id="ARBA00022460"/>
    </source>
</evidence>
<keyword evidence="5" id="KW-1185">Reference proteome</keyword>
<dbReference type="PRINTS" id="PR00947">
    <property type="entry name" value="CUTICLE"/>
</dbReference>
<dbReference type="AlphaFoldDB" id="B4LH16"/>
<accession>B4LH16</accession>
<evidence type="ECO:0008006" key="6">
    <source>
        <dbReference type="Google" id="ProtNLM"/>
    </source>
</evidence>
<evidence type="ECO:0000256" key="2">
    <source>
        <dbReference type="PROSITE-ProRule" id="PRU00497"/>
    </source>
</evidence>
<evidence type="ECO:0000313" key="4">
    <source>
        <dbReference type="EMBL" id="EDW69506.1"/>
    </source>
</evidence>
<reference evidence="4 5" key="1">
    <citation type="journal article" date="2007" name="Nature">
        <title>Evolution of genes and genomes on the Drosophila phylogeny.</title>
        <authorList>
            <consortium name="Drosophila 12 Genomes Consortium"/>
            <person name="Clark A.G."/>
            <person name="Eisen M.B."/>
            <person name="Smith D.R."/>
            <person name="Bergman C.M."/>
            <person name="Oliver B."/>
            <person name="Markow T.A."/>
            <person name="Kaufman T.C."/>
            <person name="Kellis M."/>
            <person name="Gelbart W."/>
            <person name="Iyer V.N."/>
            <person name="Pollard D.A."/>
            <person name="Sackton T.B."/>
            <person name="Larracuente A.M."/>
            <person name="Singh N.D."/>
            <person name="Abad J.P."/>
            <person name="Abt D.N."/>
            <person name="Adryan B."/>
            <person name="Aguade M."/>
            <person name="Akashi H."/>
            <person name="Anderson W.W."/>
            <person name="Aquadro C.F."/>
            <person name="Ardell D.H."/>
            <person name="Arguello R."/>
            <person name="Artieri C.G."/>
            <person name="Barbash D.A."/>
            <person name="Barker D."/>
            <person name="Barsanti P."/>
            <person name="Batterham P."/>
            <person name="Batzoglou S."/>
            <person name="Begun D."/>
            <person name="Bhutkar A."/>
            <person name="Blanco E."/>
            <person name="Bosak S.A."/>
            <person name="Bradley R.K."/>
            <person name="Brand A.D."/>
            <person name="Brent M.R."/>
            <person name="Brooks A.N."/>
            <person name="Brown R.H."/>
            <person name="Butlin R.K."/>
            <person name="Caggese C."/>
            <person name="Calvi B.R."/>
            <person name="Bernardo de Carvalho A."/>
            <person name="Caspi A."/>
            <person name="Castrezana S."/>
            <person name="Celniker S.E."/>
            <person name="Chang J.L."/>
            <person name="Chapple C."/>
            <person name="Chatterji S."/>
            <person name="Chinwalla A."/>
            <person name="Civetta A."/>
            <person name="Clifton S.W."/>
            <person name="Comeron J.M."/>
            <person name="Costello J.C."/>
            <person name="Coyne J.A."/>
            <person name="Daub J."/>
            <person name="David R.G."/>
            <person name="Delcher A.L."/>
            <person name="Delehaunty K."/>
            <person name="Do C.B."/>
            <person name="Ebling H."/>
            <person name="Edwards K."/>
            <person name="Eickbush T."/>
            <person name="Evans J.D."/>
            <person name="Filipski A."/>
            <person name="Findeiss S."/>
            <person name="Freyhult E."/>
            <person name="Fulton L."/>
            <person name="Fulton R."/>
            <person name="Garcia A.C."/>
            <person name="Gardiner A."/>
            <person name="Garfield D.A."/>
            <person name="Garvin B.E."/>
            <person name="Gibson G."/>
            <person name="Gilbert D."/>
            <person name="Gnerre S."/>
            <person name="Godfrey J."/>
            <person name="Good R."/>
            <person name="Gotea V."/>
            <person name="Gravely B."/>
            <person name="Greenberg A.J."/>
            <person name="Griffiths-Jones S."/>
            <person name="Gross S."/>
            <person name="Guigo R."/>
            <person name="Gustafson E.A."/>
            <person name="Haerty W."/>
            <person name="Hahn M.W."/>
            <person name="Halligan D.L."/>
            <person name="Halpern A.L."/>
            <person name="Halter G.M."/>
            <person name="Han M.V."/>
            <person name="Heger A."/>
            <person name="Hillier L."/>
            <person name="Hinrichs A.S."/>
            <person name="Holmes I."/>
            <person name="Hoskins R.A."/>
            <person name="Hubisz M.J."/>
            <person name="Hultmark D."/>
            <person name="Huntley M.A."/>
            <person name="Jaffe D.B."/>
            <person name="Jagadeeshan S."/>
            <person name="Jeck W.R."/>
            <person name="Johnson J."/>
            <person name="Jones C.D."/>
            <person name="Jordan W.C."/>
            <person name="Karpen G.H."/>
            <person name="Kataoka E."/>
            <person name="Keightley P.D."/>
            <person name="Kheradpour P."/>
            <person name="Kirkness E.F."/>
            <person name="Koerich L.B."/>
            <person name="Kristiansen K."/>
            <person name="Kudrna D."/>
            <person name="Kulathinal R.J."/>
            <person name="Kumar S."/>
            <person name="Kwok R."/>
            <person name="Lander E."/>
            <person name="Langley C.H."/>
            <person name="Lapoint R."/>
            <person name="Lazzaro B.P."/>
            <person name="Lee S.J."/>
            <person name="Levesque L."/>
            <person name="Li R."/>
            <person name="Lin C.F."/>
            <person name="Lin M.F."/>
            <person name="Lindblad-Toh K."/>
            <person name="Llopart A."/>
            <person name="Long M."/>
            <person name="Low L."/>
            <person name="Lozovsky E."/>
            <person name="Lu J."/>
            <person name="Luo M."/>
            <person name="Machado C.A."/>
            <person name="Makalowski W."/>
            <person name="Marzo M."/>
            <person name="Matsuda M."/>
            <person name="Matzkin L."/>
            <person name="McAllister B."/>
            <person name="McBride C.S."/>
            <person name="McKernan B."/>
            <person name="McKernan K."/>
            <person name="Mendez-Lago M."/>
            <person name="Minx P."/>
            <person name="Mollenhauer M.U."/>
            <person name="Montooth K."/>
            <person name="Mount S.M."/>
            <person name="Mu X."/>
            <person name="Myers E."/>
            <person name="Negre B."/>
            <person name="Newfeld S."/>
            <person name="Nielsen R."/>
            <person name="Noor M.A."/>
            <person name="O'Grady P."/>
            <person name="Pachter L."/>
            <person name="Papaceit M."/>
            <person name="Parisi M.J."/>
            <person name="Parisi M."/>
            <person name="Parts L."/>
            <person name="Pedersen J.S."/>
            <person name="Pesole G."/>
            <person name="Phillippy A.M."/>
            <person name="Ponting C.P."/>
            <person name="Pop M."/>
            <person name="Porcelli D."/>
            <person name="Powell J.R."/>
            <person name="Prohaska S."/>
            <person name="Pruitt K."/>
            <person name="Puig M."/>
            <person name="Quesneville H."/>
            <person name="Ram K.R."/>
            <person name="Rand D."/>
            <person name="Rasmussen M.D."/>
            <person name="Reed L.K."/>
            <person name="Reenan R."/>
            <person name="Reily A."/>
            <person name="Remington K.A."/>
            <person name="Rieger T.T."/>
            <person name="Ritchie M.G."/>
            <person name="Robin C."/>
            <person name="Rogers Y.H."/>
            <person name="Rohde C."/>
            <person name="Rozas J."/>
            <person name="Rubenfield M.J."/>
            <person name="Ruiz A."/>
            <person name="Russo S."/>
            <person name="Salzberg S.L."/>
            <person name="Sanchez-Gracia A."/>
            <person name="Saranga D.J."/>
            <person name="Sato H."/>
            <person name="Schaeffer S.W."/>
            <person name="Schatz M.C."/>
            <person name="Schlenke T."/>
            <person name="Schwartz R."/>
            <person name="Segarra C."/>
            <person name="Singh R.S."/>
            <person name="Sirot L."/>
            <person name="Sirota M."/>
            <person name="Sisneros N.B."/>
            <person name="Smith C.D."/>
            <person name="Smith T.F."/>
            <person name="Spieth J."/>
            <person name="Stage D.E."/>
            <person name="Stark A."/>
            <person name="Stephan W."/>
            <person name="Strausberg R.L."/>
            <person name="Strempel S."/>
            <person name="Sturgill D."/>
            <person name="Sutton G."/>
            <person name="Sutton G.G."/>
            <person name="Tao W."/>
            <person name="Teichmann S."/>
            <person name="Tobari Y.N."/>
            <person name="Tomimura Y."/>
            <person name="Tsolas J.M."/>
            <person name="Valente V.L."/>
            <person name="Venter E."/>
            <person name="Venter J.C."/>
            <person name="Vicario S."/>
            <person name="Vieira F.G."/>
            <person name="Vilella A.J."/>
            <person name="Villasante A."/>
            <person name="Walenz B."/>
            <person name="Wang J."/>
            <person name="Wasserman M."/>
            <person name="Watts T."/>
            <person name="Wilson D."/>
            <person name="Wilson R.K."/>
            <person name="Wing R.A."/>
            <person name="Wolfner M.F."/>
            <person name="Wong A."/>
            <person name="Wong G.K."/>
            <person name="Wu C.I."/>
            <person name="Wu G."/>
            <person name="Yamamoto D."/>
            <person name="Yang H.P."/>
            <person name="Yang S.P."/>
            <person name="Yorke J.A."/>
            <person name="Yoshida K."/>
            <person name="Zdobnov E."/>
            <person name="Zhang P."/>
            <person name="Zhang Y."/>
            <person name="Zimin A.V."/>
            <person name="Baldwin J."/>
            <person name="Abdouelleil A."/>
            <person name="Abdulkadir J."/>
            <person name="Abebe A."/>
            <person name="Abera B."/>
            <person name="Abreu J."/>
            <person name="Acer S.C."/>
            <person name="Aftuck L."/>
            <person name="Alexander A."/>
            <person name="An P."/>
            <person name="Anderson E."/>
            <person name="Anderson S."/>
            <person name="Arachi H."/>
            <person name="Azer M."/>
            <person name="Bachantsang P."/>
            <person name="Barry A."/>
            <person name="Bayul T."/>
            <person name="Berlin A."/>
            <person name="Bessette D."/>
            <person name="Bloom T."/>
            <person name="Blye J."/>
            <person name="Boguslavskiy L."/>
            <person name="Bonnet C."/>
            <person name="Boukhgalter B."/>
            <person name="Bourzgui I."/>
            <person name="Brown A."/>
            <person name="Cahill P."/>
            <person name="Channer S."/>
            <person name="Cheshatsang Y."/>
            <person name="Chuda L."/>
            <person name="Citroen M."/>
            <person name="Collymore A."/>
            <person name="Cooke P."/>
            <person name="Costello M."/>
            <person name="D'Aco K."/>
            <person name="Daza R."/>
            <person name="De Haan G."/>
            <person name="DeGray S."/>
            <person name="DeMaso C."/>
            <person name="Dhargay N."/>
            <person name="Dooley K."/>
            <person name="Dooley E."/>
            <person name="Doricent M."/>
            <person name="Dorje P."/>
            <person name="Dorjee K."/>
            <person name="Dupes A."/>
            <person name="Elong R."/>
            <person name="Falk J."/>
            <person name="Farina A."/>
            <person name="Faro S."/>
            <person name="Ferguson D."/>
            <person name="Fisher S."/>
            <person name="Foley C.D."/>
            <person name="Franke A."/>
            <person name="Friedrich D."/>
            <person name="Gadbois L."/>
            <person name="Gearin G."/>
            <person name="Gearin C.R."/>
            <person name="Giannoukos G."/>
            <person name="Goode T."/>
            <person name="Graham J."/>
            <person name="Grandbois E."/>
            <person name="Grewal S."/>
            <person name="Gyaltsen K."/>
            <person name="Hafez N."/>
            <person name="Hagos B."/>
            <person name="Hall J."/>
            <person name="Henson C."/>
            <person name="Hollinger A."/>
            <person name="Honan T."/>
            <person name="Huard M.D."/>
            <person name="Hughes L."/>
            <person name="Hurhula B."/>
            <person name="Husby M.E."/>
            <person name="Kamat A."/>
            <person name="Kanga B."/>
            <person name="Kashin S."/>
            <person name="Khazanovich D."/>
            <person name="Kisner P."/>
            <person name="Lance K."/>
            <person name="Lara M."/>
            <person name="Lee W."/>
            <person name="Lennon N."/>
            <person name="Letendre F."/>
            <person name="LeVine R."/>
            <person name="Lipovsky A."/>
            <person name="Liu X."/>
            <person name="Liu J."/>
            <person name="Liu S."/>
            <person name="Lokyitsang T."/>
            <person name="Lokyitsang Y."/>
            <person name="Lubonja R."/>
            <person name="Lui A."/>
            <person name="MacDonald P."/>
            <person name="Magnisalis V."/>
            <person name="Maru K."/>
            <person name="Matthews C."/>
            <person name="McCusker W."/>
            <person name="McDonough S."/>
            <person name="Mehta T."/>
            <person name="Meldrim J."/>
            <person name="Meneus L."/>
            <person name="Mihai O."/>
            <person name="Mihalev A."/>
            <person name="Mihova T."/>
            <person name="Mittelman R."/>
            <person name="Mlenga V."/>
            <person name="Montmayeur A."/>
            <person name="Mulrain L."/>
            <person name="Navidi A."/>
            <person name="Naylor J."/>
            <person name="Negash T."/>
            <person name="Nguyen T."/>
            <person name="Nguyen N."/>
            <person name="Nicol R."/>
            <person name="Norbu C."/>
            <person name="Norbu N."/>
            <person name="Novod N."/>
            <person name="O'Neill B."/>
            <person name="Osman S."/>
            <person name="Markiewicz E."/>
            <person name="Oyono O.L."/>
            <person name="Patti C."/>
            <person name="Phunkhang P."/>
            <person name="Pierre F."/>
            <person name="Priest M."/>
            <person name="Raghuraman S."/>
            <person name="Rege F."/>
            <person name="Reyes R."/>
            <person name="Rise C."/>
            <person name="Rogov P."/>
            <person name="Ross K."/>
            <person name="Ryan E."/>
            <person name="Settipalli S."/>
            <person name="Shea T."/>
            <person name="Sherpa N."/>
            <person name="Shi L."/>
            <person name="Shih D."/>
            <person name="Sparrow T."/>
            <person name="Spaulding J."/>
            <person name="Stalker J."/>
            <person name="Stange-Thomann N."/>
            <person name="Stavropoulos S."/>
            <person name="Stone C."/>
            <person name="Strader C."/>
            <person name="Tesfaye S."/>
            <person name="Thomson T."/>
            <person name="Thoulutsang Y."/>
            <person name="Thoulutsang D."/>
            <person name="Topham K."/>
            <person name="Topping I."/>
            <person name="Tsamla T."/>
            <person name="Vassiliev H."/>
            <person name="Vo A."/>
            <person name="Wangchuk T."/>
            <person name="Wangdi T."/>
            <person name="Weiand M."/>
            <person name="Wilkinson J."/>
            <person name="Wilson A."/>
            <person name="Yadav S."/>
            <person name="Young G."/>
            <person name="Yu Q."/>
            <person name="Zembek L."/>
            <person name="Zhong D."/>
            <person name="Zimmer A."/>
            <person name="Zwirko Z."/>
            <person name="Jaffe D.B."/>
            <person name="Alvarez P."/>
            <person name="Brockman W."/>
            <person name="Butler J."/>
            <person name="Chin C."/>
            <person name="Gnerre S."/>
            <person name="Grabherr M."/>
            <person name="Kleber M."/>
            <person name="Mauceli E."/>
            <person name="MacCallum I."/>
        </authorList>
    </citation>
    <scope>NUCLEOTIDE SEQUENCE [LARGE SCALE GENOMIC DNA]</scope>
    <source>
        <strain evidence="5">Tucson 15010-1051.87</strain>
    </source>
</reference>
<organism evidence="4 5">
    <name type="scientific">Drosophila virilis</name>
    <name type="common">Fruit fly</name>
    <dbReference type="NCBI Taxonomy" id="7244"/>
    <lineage>
        <taxon>Eukaryota</taxon>
        <taxon>Metazoa</taxon>
        <taxon>Ecdysozoa</taxon>
        <taxon>Arthropoda</taxon>
        <taxon>Hexapoda</taxon>
        <taxon>Insecta</taxon>
        <taxon>Pterygota</taxon>
        <taxon>Neoptera</taxon>
        <taxon>Endopterygota</taxon>
        <taxon>Diptera</taxon>
        <taxon>Brachycera</taxon>
        <taxon>Muscomorpha</taxon>
        <taxon>Ephydroidea</taxon>
        <taxon>Drosophilidae</taxon>
        <taxon>Drosophila</taxon>
    </lineage>
</organism>
<proteinExistence type="predicted"/>
<dbReference type="InParanoid" id="B4LH16"/>
<name>B4LH16_DROVI</name>
<dbReference type="eggNOG" id="ENOG502T93E">
    <property type="taxonomic scope" value="Eukaryota"/>
</dbReference>
<dbReference type="STRING" id="7244.B4LH16"/>